<comment type="caution">
    <text evidence="1">The sequence shown here is derived from an EMBL/GenBank/DDBJ whole genome shotgun (WGS) entry which is preliminary data.</text>
</comment>
<dbReference type="AlphaFoldDB" id="A0A9W4DTH4"/>
<dbReference type="Proteomes" id="UP001152519">
    <property type="component" value="Unassembled WGS sequence"/>
</dbReference>
<reference evidence="1" key="1">
    <citation type="submission" date="2021-05" db="EMBL/GenBank/DDBJ databases">
        <authorList>
            <person name="Arsene-Ploetze F."/>
        </authorList>
    </citation>
    <scope>NUCLEOTIDE SEQUENCE</scope>
    <source>
        <strain evidence="1">DSM 42138</strain>
    </source>
</reference>
<keyword evidence="2" id="KW-1185">Reference proteome</keyword>
<accession>A0A9W4DTH4</accession>
<organism evidence="1 2">
    <name type="scientific">Actinacidiphila cocklensis</name>
    <dbReference type="NCBI Taxonomy" id="887465"/>
    <lineage>
        <taxon>Bacteria</taxon>
        <taxon>Bacillati</taxon>
        <taxon>Actinomycetota</taxon>
        <taxon>Actinomycetes</taxon>
        <taxon>Kitasatosporales</taxon>
        <taxon>Streptomycetaceae</taxon>
        <taxon>Actinacidiphila</taxon>
    </lineage>
</organism>
<evidence type="ECO:0000313" key="2">
    <source>
        <dbReference type="Proteomes" id="UP001152519"/>
    </source>
</evidence>
<dbReference type="EMBL" id="CAJSLV010000086">
    <property type="protein sequence ID" value="CAG6397439.1"/>
    <property type="molecule type" value="Genomic_DNA"/>
</dbReference>
<proteinExistence type="predicted"/>
<protein>
    <submittedName>
        <fullName evidence="1">Uncharacterized protein</fullName>
    </submittedName>
</protein>
<sequence length="108" mass="12475">MHPGARYADIRPYTVPESLSELAGPTSGVVSLPLSLDWSQQRRYDLTIEKDRRRLYETVIREAMDVSELRRFLDGGLLLHLWPSLWLPVRAKSLWQERFPQLRSAAAA</sequence>
<gene>
    <name evidence="1" type="ORF">SCOCK_540040</name>
</gene>
<dbReference type="RefSeq" id="WP_251497538.1">
    <property type="nucleotide sequence ID" value="NZ_CAJSLV010000086.1"/>
</dbReference>
<evidence type="ECO:0000313" key="1">
    <source>
        <dbReference type="EMBL" id="CAG6397439.1"/>
    </source>
</evidence>
<name>A0A9W4DTH4_9ACTN</name>